<name>A0ABS8WVA6_DATST</name>
<dbReference type="EMBL" id="JACEIK010011982">
    <property type="protein sequence ID" value="MCE3215988.1"/>
    <property type="molecule type" value="Genomic_DNA"/>
</dbReference>
<evidence type="ECO:0000256" key="1">
    <source>
        <dbReference type="SAM" id="MobiDB-lite"/>
    </source>
</evidence>
<gene>
    <name evidence="2" type="ORF">HAX54_004298</name>
</gene>
<evidence type="ECO:0000313" key="3">
    <source>
        <dbReference type="Proteomes" id="UP000823775"/>
    </source>
</evidence>
<protein>
    <submittedName>
        <fullName evidence="2">Uncharacterized protein</fullName>
    </submittedName>
</protein>
<feature type="non-terminal residue" evidence="2">
    <location>
        <position position="1"/>
    </location>
</feature>
<dbReference type="Proteomes" id="UP000823775">
    <property type="component" value="Unassembled WGS sequence"/>
</dbReference>
<feature type="region of interest" description="Disordered" evidence="1">
    <location>
        <begin position="123"/>
        <end position="147"/>
    </location>
</feature>
<comment type="caution">
    <text evidence="2">The sequence shown here is derived from an EMBL/GenBank/DDBJ whole genome shotgun (WGS) entry which is preliminary data.</text>
</comment>
<sequence length="147" mass="16182">VTGATGCGDFRFGVRREEGKGGRRRFACGFSRQWWDLVETKRGCATGVASPEKMTGEERDRDGYGGAREIGEVFSGGWFLVGRGRGRWCWFGERGRSRGEWSGWSFAGWLSAKRGRRGLLFRGGATPDAGGSEGEGGRSMRCGGRRW</sequence>
<keyword evidence="3" id="KW-1185">Reference proteome</keyword>
<evidence type="ECO:0000313" key="2">
    <source>
        <dbReference type="EMBL" id="MCE3215988.1"/>
    </source>
</evidence>
<accession>A0ABS8WVA6</accession>
<reference evidence="2 3" key="1">
    <citation type="journal article" date="2021" name="BMC Genomics">
        <title>Datura genome reveals duplications of psychoactive alkaloid biosynthetic genes and high mutation rate following tissue culture.</title>
        <authorList>
            <person name="Rajewski A."/>
            <person name="Carter-House D."/>
            <person name="Stajich J."/>
            <person name="Litt A."/>
        </authorList>
    </citation>
    <scope>NUCLEOTIDE SEQUENCE [LARGE SCALE GENOMIC DNA]</scope>
    <source>
        <strain evidence="2">AR-01</strain>
    </source>
</reference>
<proteinExistence type="predicted"/>
<organism evidence="2 3">
    <name type="scientific">Datura stramonium</name>
    <name type="common">Jimsonweed</name>
    <name type="synonym">Common thornapple</name>
    <dbReference type="NCBI Taxonomy" id="4076"/>
    <lineage>
        <taxon>Eukaryota</taxon>
        <taxon>Viridiplantae</taxon>
        <taxon>Streptophyta</taxon>
        <taxon>Embryophyta</taxon>
        <taxon>Tracheophyta</taxon>
        <taxon>Spermatophyta</taxon>
        <taxon>Magnoliopsida</taxon>
        <taxon>eudicotyledons</taxon>
        <taxon>Gunneridae</taxon>
        <taxon>Pentapetalae</taxon>
        <taxon>asterids</taxon>
        <taxon>lamiids</taxon>
        <taxon>Solanales</taxon>
        <taxon>Solanaceae</taxon>
        <taxon>Solanoideae</taxon>
        <taxon>Datureae</taxon>
        <taxon>Datura</taxon>
    </lineage>
</organism>